<dbReference type="AlphaFoldDB" id="A0A0E0IQ10"/>
<reference evidence="1" key="1">
    <citation type="submission" date="2015-04" db="UniProtKB">
        <authorList>
            <consortium name="EnsemblPlants"/>
        </authorList>
    </citation>
    <scope>IDENTIFICATION</scope>
    <source>
        <strain evidence="1">SL10</strain>
    </source>
</reference>
<organism evidence="1">
    <name type="scientific">Oryza nivara</name>
    <name type="common">Indian wild rice</name>
    <name type="synonym">Oryza sativa f. spontanea</name>
    <dbReference type="NCBI Taxonomy" id="4536"/>
    <lineage>
        <taxon>Eukaryota</taxon>
        <taxon>Viridiplantae</taxon>
        <taxon>Streptophyta</taxon>
        <taxon>Embryophyta</taxon>
        <taxon>Tracheophyta</taxon>
        <taxon>Spermatophyta</taxon>
        <taxon>Magnoliopsida</taxon>
        <taxon>Liliopsida</taxon>
        <taxon>Poales</taxon>
        <taxon>Poaceae</taxon>
        <taxon>BOP clade</taxon>
        <taxon>Oryzoideae</taxon>
        <taxon>Oryzeae</taxon>
        <taxon>Oryzinae</taxon>
        <taxon>Oryza</taxon>
    </lineage>
</organism>
<dbReference type="eggNOG" id="KOG2369">
    <property type="taxonomic scope" value="Eukaryota"/>
</dbReference>
<dbReference type="HOGENOM" id="CLU_2188115_0_0_1"/>
<accession>A0A0E0IQ10</accession>
<evidence type="ECO:0000313" key="1">
    <source>
        <dbReference type="EnsemblPlants" id="ONIVA10G03670.1"/>
    </source>
</evidence>
<dbReference type="Proteomes" id="UP000006591">
    <property type="component" value="Chromosome 10"/>
</dbReference>
<dbReference type="EnsemblPlants" id="ONIVA10G03670.1">
    <property type="protein sequence ID" value="ONIVA10G03670.1"/>
    <property type="gene ID" value="ONIVA10G03670"/>
</dbReference>
<protein>
    <submittedName>
        <fullName evidence="1">Uncharacterized protein</fullName>
    </submittedName>
</protein>
<name>A0A0E0IQ10_ORYNI</name>
<sequence>MTAVYSAGLPTPEQLVYWDGDFSKAPEVMYGDGDGAVNLVSVLALNMVVGHDPEQGFFKAVKIMNATHSGIITDEFALKRVISEILEANRATYDK</sequence>
<reference evidence="1" key="2">
    <citation type="submission" date="2018-04" db="EMBL/GenBank/DDBJ databases">
        <title>OnivRS2 (Oryza nivara Reference Sequence Version 2).</title>
        <authorList>
            <person name="Zhang J."/>
            <person name="Kudrna D."/>
            <person name="Lee S."/>
            <person name="Talag J."/>
            <person name="Rajasekar S."/>
            <person name="Welchert J."/>
            <person name="Hsing Y.-I."/>
            <person name="Wing R.A."/>
        </authorList>
    </citation>
    <scope>NUCLEOTIDE SEQUENCE [LARGE SCALE GENOMIC DNA]</scope>
</reference>
<evidence type="ECO:0000313" key="2">
    <source>
        <dbReference type="Proteomes" id="UP000006591"/>
    </source>
</evidence>
<dbReference type="Gramene" id="ONIVA10G03670.1">
    <property type="protein sequence ID" value="ONIVA10G03670.1"/>
    <property type="gene ID" value="ONIVA10G03670"/>
</dbReference>
<keyword evidence="2" id="KW-1185">Reference proteome</keyword>
<dbReference type="STRING" id="4536.A0A0E0IQ10"/>
<proteinExistence type="predicted"/>